<dbReference type="InterPro" id="IPR045336">
    <property type="entry name" value="MmgE_PrpD_N"/>
</dbReference>
<evidence type="ECO:0000259" key="3">
    <source>
        <dbReference type="Pfam" id="PF19305"/>
    </source>
</evidence>
<dbReference type="Pfam" id="PF19305">
    <property type="entry name" value="MmgE_PrpD_C"/>
    <property type="match status" value="1"/>
</dbReference>
<accession>A0ABU0JII2</accession>
<dbReference type="InterPro" id="IPR045337">
    <property type="entry name" value="MmgE_PrpD_C"/>
</dbReference>
<dbReference type="InterPro" id="IPR042183">
    <property type="entry name" value="MmgE/PrpD_sf_1"/>
</dbReference>
<dbReference type="EMBL" id="JAUSVX010000015">
    <property type="protein sequence ID" value="MDQ0473233.1"/>
    <property type="molecule type" value="Genomic_DNA"/>
</dbReference>
<evidence type="ECO:0000313" key="5">
    <source>
        <dbReference type="Proteomes" id="UP001242480"/>
    </source>
</evidence>
<dbReference type="Pfam" id="PF03972">
    <property type="entry name" value="MmgE_PrpD_N"/>
    <property type="match status" value="1"/>
</dbReference>
<comment type="similarity">
    <text evidence="1">Belongs to the PrpD family.</text>
</comment>
<dbReference type="InterPro" id="IPR036148">
    <property type="entry name" value="MmgE/PrpD_sf"/>
</dbReference>
<gene>
    <name evidence="4" type="ORF">QO011_006267</name>
</gene>
<reference evidence="4 5" key="1">
    <citation type="submission" date="2023-07" db="EMBL/GenBank/DDBJ databases">
        <title>Genomic Encyclopedia of Type Strains, Phase IV (KMG-IV): sequencing the most valuable type-strain genomes for metagenomic binning, comparative biology and taxonomic classification.</title>
        <authorList>
            <person name="Goeker M."/>
        </authorList>
    </citation>
    <scope>NUCLEOTIDE SEQUENCE [LARGE SCALE GENOMIC DNA]</scope>
    <source>
        <strain evidence="4 5">DSM 19619</strain>
    </source>
</reference>
<dbReference type="RefSeq" id="WP_307281226.1">
    <property type="nucleotide sequence ID" value="NZ_JAUSVX010000015.1"/>
</dbReference>
<keyword evidence="5" id="KW-1185">Reference proteome</keyword>
<protein>
    <submittedName>
        <fullName evidence="4">2-methylcitrate dehydratase PrpD</fullName>
    </submittedName>
</protein>
<dbReference type="Proteomes" id="UP001242480">
    <property type="component" value="Unassembled WGS sequence"/>
</dbReference>
<dbReference type="SUPFAM" id="SSF103378">
    <property type="entry name" value="2-methylcitrate dehydratase PrpD"/>
    <property type="match status" value="1"/>
</dbReference>
<proteinExistence type="inferred from homology"/>
<feature type="domain" description="MmgE/PrpD N-terminal" evidence="2">
    <location>
        <begin position="21"/>
        <end position="256"/>
    </location>
</feature>
<dbReference type="InterPro" id="IPR042188">
    <property type="entry name" value="MmgE/PrpD_sf_2"/>
</dbReference>
<evidence type="ECO:0000313" key="4">
    <source>
        <dbReference type="EMBL" id="MDQ0473233.1"/>
    </source>
</evidence>
<dbReference type="Gene3D" id="1.10.4100.10">
    <property type="entry name" value="2-methylcitrate dehydratase PrpD"/>
    <property type="match status" value="1"/>
</dbReference>
<sequence length="461" mass="47449">MTPAALRADARTSADRPLAVRLGEAVAGTSAETMPEAAGEKLRLCLLDFLACAFEASSLPWARQAALLATPGAGPCTIVGTPQGVPAGDAVFANAVAGHGLVREDMHTGSVSHLGIVVLPPLLALAQERRIDGRTFTAAAVVGYEVGGRIGRALVTPEFARTFRPTGFTGPLAAAAAVSHALGFDAAQAASALSLAANLAGGLNQWPHSGADEMFFEAGAAARSGFTAARLAMLGAHGSEGALDGEAGLLPAYRPDRQAPDIRLFDGAPEILSVFFKPVPVCNFAQTPCLAAIALARRERIDPADIASVEVKVTRAAQAYPGCDHAGPYARVLQAKMSIHFAVASALLRGAVDESSYKRLDDPALMELAGRIKVEADPAFTAAFPQKQGAEVSIGMRDGRVLSHRLADVVPADVDLIRTRFRSAAAAVVGAGPAQELEAAVDGLDGASDVGAVMRLTAARS</sequence>
<organism evidence="4 5">
    <name type="scientific">Labrys wisconsinensis</name>
    <dbReference type="NCBI Taxonomy" id="425677"/>
    <lineage>
        <taxon>Bacteria</taxon>
        <taxon>Pseudomonadati</taxon>
        <taxon>Pseudomonadota</taxon>
        <taxon>Alphaproteobacteria</taxon>
        <taxon>Hyphomicrobiales</taxon>
        <taxon>Xanthobacteraceae</taxon>
        <taxon>Labrys</taxon>
    </lineage>
</organism>
<name>A0ABU0JII2_9HYPH</name>
<dbReference type="PANTHER" id="PTHR16943:SF8">
    <property type="entry name" value="2-METHYLCITRATE DEHYDRATASE"/>
    <property type="match status" value="1"/>
</dbReference>
<dbReference type="Gene3D" id="3.30.1330.120">
    <property type="entry name" value="2-methylcitrate dehydratase PrpD"/>
    <property type="match status" value="1"/>
</dbReference>
<evidence type="ECO:0000256" key="1">
    <source>
        <dbReference type="ARBA" id="ARBA00006174"/>
    </source>
</evidence>
<comment type="caution">
    <text evidence="4">The sequence shown here is derived from an EMBL/GenBank/DDBJ whole genome shotgun (WGS) entry which is preliminary data.</text>
</comment>
<dbReference type="InterPro" id="IPR005656">
    <property type="entry name" value="MmgE_PrpD"/>
</dbReference>
<dbReference type="PANTHER" id="PTHR16943">
    <property type="entry name" value="2-METHYLCITRATE DEHYDRATASE-RELATED"/>
    <property type="match status" value="1"/>
</dbReference>
<evidence type="ECO:0000259" key="2">
    <source>
        <dbReference type="Pfam" id="PF03972"/>
    </source>
</evidence>
<feature type="domain" description="MmgE/PrpD C-terminal" evidence="3">
    <location>
        <begin position="280"/>
        <end position="444"/>
    </location>
</feature>